<feature type="non-terminal residue" evidence="2">
    <location>
        <position position="36"/>
    </location>
</feature>
<accession>A0A3B0PM90</accession>
<gene>
    <name evidence="2" type="ORF">NCTC10132_00231</name>
</gene>
<proteinExistence type="predicted"/>
<evidence type="ECO:0000313" key="2">
    <source>
        <dbReference type="EMBL" id="SYV96890.1"/>
    </source>
</evidence>
<evidence type="ECO:0000256" key="1">
    <source>
        <dbReference type="SAM" id="Phobius"/>
    </source>
</evidence>
<organism evidence="2 3">
    <name type="scientific">Mycoplasmopsis edwardii</name>
    <dbReference type="NCBI Taxonomy" id="53558"/>
    <lineage>
        <taxon>Bacteria</taxon>
        <taxon>Bacillati</taxon>
        <taxon>Mycoplasmatota</taxon>
        <taxon>Mycoplasmoidales</taxon>
        <taxon>Metamycoplasmataceae</taxon>
        <taxon>Mycoplasmopsis</taxon>
    </lineage>
</organism>
<name>A0A3B0PM90_9BACT</name>
<keyword evidence="3" id="KW-1185">Reference proteome</keyword>
<keyword evidence="1" id="KW-0472">Membrane</keyword>
<dbReference type="Proteomes" id="UP000257559">
    <property type="component" value="Chromosome"/>
</dbReference>
<feature type="transmembrane region" description="Helical" evidence="1">
    <location>
        <begin position="12"/>
        <end position="31"/>
    </location>
</feature>
<sequence length="36" mass="4149">MKNKFTEKQFLFYGLNYIIGFGFIATISSVVSKGLW</sequence>
<dbReference type="KEGG" id="medw:NCTC10132_00231"/>
<dbReference type="AlphaFoldDB" id="A0A3B0PM90"/>
<protein>
    <submittedName>
        <fullName evidence="2">Uncharacterized protein</fullName>
    </submittedName>
</protein>
<keyword evidence="1" id="KW-1133">Transmembrane helix</keyword>
<dbReference type="EMBL" id="LS991951">
    <property type="protein sequence ID" value="SYV96890.1"/>
    <property type="molecule type" value="Genomic_DNA"/>
</dbReference>
<evidence type="ECO:0000313" key="3">
    <source>
        <dbReference type="Proteomes" id="UP000257559"/>
    </source>
</evidence>
<reference evidence="3" key="1">
    <citation type="submission" date="2018-06" db="EMBL/GenBank/DDBJ databases">
        <authorList>
            <consortium name="Pathogen Informatics"/>
        </authorList>
    </citation>
    <scope>NUCLEOTIDE SEQUENCE [LARGE SCALE GENOMIC DNA]</scope>
    <source>
        <strain evidence="3">NCTC10132</strain>
    </source>
</reference>
<keyword evidence="1" id="KW-0812">Transmembrane</keyword>